<dbReference type="FunFam" id="1.10.8.270:FF:000008">
    <property type="entry name" value="Putative TBC1 domain family member 14"/>
    <property type="match status" value="1"/>
</dbReference>
<dbReference type="GO" id="GO:0005773">
    <property type="term" value="C:vacuole"/>
    <property type="evidence" value="ECO:0007669"/>
    <property type="project" value="UniProtKB-ARBA"/>
</dbReference>
<reference evidence="3" key="2">
    <citation type="submission" date="2025-09" db="UniProtKB">
        <authorList>
            <consortium name="Ensembl"/>
        </authorList>
    </citation>
    <scope>IDENTIFICATION</scope>
</reference>
<dbReference type="Gene3D" id="1.10.8.270">
    <property type="entry name" value="putative rabgap domain of human tbc1 domain family member 14 like domains"/>
    <property type="match status" value="1"/>
</dbReference>
<dbReference type="InterPro" id="IPR000195">
    <property type="entry name" value="Rab-GAP-TBC_dom"/>
</dbReference>
<dbReference type="GeneTree" id="ENSGT00940000156410"/>
<protein>
    <submittedName>
        <fullName evidence="3">TBC1 domain family member 12-like</fullName>
    </submittedName>
</protein>
<dbReference type="PANTHER" id="PTHR47219">
    <property type="entry name" value="RAB GTPASE-ACTIVATING PROTEIN 1-LIKE"/>
    <property type="match status" value="1"/>
</dbReference>
<reference evidence="3" key="1">
    <citation type="submission" date="2025-08" db="UniProtKB">
        <authorList>
            <consortium name="Ensembl"/>
        </authorList>
    </citation>
    <scope>IDENTIFICATION</scope>
</reference>
<evidence type="ECO:0000313" key="4">
    <source>
        <dbReference type="Proteomes" id="UP000261640"/>
    </source>
</evidence>
<dbReference type="GO" id="GO:0016192">
    <property type="term" value="P:vesicle-mediated transport"/>
    <property type="evidence" value="ECO:0007669"/>
    <property type="project" value="UniProtKB-ARBA"/>
</dbReference>
<dbReference type="Proteomes" id="UP000261640">
    <property type="component" value="Unplaced"/>
</dbReference>
<dbReference type="SMART" id="SM00164">
    <property type="entry name" value="TBC"/>
    <property type="match status" value="1"/>
</dbReference>
<dbReference type="GO" id="GO:0031267">
    <property type="term" value="F:small GTPase binding"/>
    <property type="evidence" value="ECO:0007669"/>
    <property type="project" value="TreeGrafter"/>
</dbReference>
<dbReference type="PANTHER" id="PTHR47219:SF15">
    <property type="entry name" value="TBC1 DOMAIN FAMILY MEMBER 12 ISOFORM X1"/>
    <property type="match status" value="1"/>
</dbReference>
<dbReference type="AlphaFoldDB" id="A0A7N8YIU3"/>
<feature type="compositionally biased region" description="Pro residues" evidence="1">
    <location>
        <begin position="200"/>
        <end position="212"/>
    </location>
</feature>
<proteinExistence type="predicted"/>
<organism evidence="3 4">
    <name type="scientific">Mastacembelus armatus</name>
    <name type="common">zig-zag eel</name>
    <dbReference type="NCBI Taxonomy" id="205130"/>
    <lineage>
        <taxon>Eukaryota</taxon>
        <taxon>Metazoa</taxon>
        <taxon>Chordata</taxon>
        <taxon>Craniata</taxon>
        <taxon>Vertebrata</taxon>
        <taxon>Euteleostomi</taxon>
        <taxon>Actinopterygii</taxon>
        <taxon>Neopterygii</taxon>
        <taxon>Teleostei</taxon>
        <taxon>Neoteleostei</taxon>
        <taxon>Acanthomorphata</taxon>
        <taxon>Anabantaria</taxon>
        <taxon>Synbranchiformes</taxon>
        <taxon>Mastacembelidae</taxon>
        <taxon>Mastacembelus</taxon>
    </lineage>
</organism>
<dbReference type="Ensembl" id="ENSMAMT00000064566.1">
    <property type="protein sequence ID" value="ENSMAMP00000063732.1"/>
    <property type="gene ID" value="ENSMAMG00000010887.2"/>
</dbReference>
<feature type="compositionally biased region" description="Basic and acidic residues" evidence="1">
    <location>
        <begin position="309"/>
        <end position="319"/>
    </location>
</feature>
<dbReference type="SUPFAM" id="SSF47923">
    <property type="entry name" value="Ypt/Rab-GAP domain of gyp1p"/>
    <property type="match status" value="2"/>
</dbReference>
<feature type="compositionally biased region" description="Polar residues" evidence="1">
    <location>
        <begin position="155"/>
        <end position="164"/>
    </location>
</feature>
<evidence type="ECO:0000259" key="2">
    <source>
        <dbReference type="PROSITE" id="PS50086"/>
    </source>
</evidence>
<dbReference type="Pfam" id="PF00566">
    <property type="entry name" value="RabGAP-TBC"/>
    <property type="match status" value="1"/>
</dbReference>
<evidence type="ECO:0000313" key="3">
    <source>
        <dbReference type="Ensembl" id="ENSMAMP00000063732.1"/>
    </source>
</evidence>
<evidence type="ECO:0000256" key="1">
    <source>
        <dbReference type="SAM" id="MobiDB-lite"/>
    </source>
</evidence>
<dbReference type="GO" id="GO:0005096">
    <property type="term" value="F:GTPase activator activity"/>
    <property type="evidence" value="ECO:0007669"/>
    <property type="project" value="TreeGrafter"/>
</dbReference>
<feature type="domain" description="Rab-GAP TBC" evidence="2">
    <location>
        <begin position="367"/>
        <end position="542"/>
    </location>
</feature>
<feature type="region of interest" description="Disordered" evidence="1">
    <location>
        <begin position="108"/>
        <end position="247"/>
    </location>
</feature>
<dbReference type="InterPro" id="IPR050302">
    <property type="entry name" value="Rab_GAP_TBC_domain"/>
</dbReference>
<dbReference type="PROSITE" id="PS50086">
    <property type="entry name" value="TBC_RABGAP"/>
    <property type="match status" value="1"/>
</dbReference>
<feature type="compositionally biased region" description="Polar residues" evidence="1">
    <location>
        <begin position="116"/>
        <end position="132"/>
    </location>
</feature>
<dbReference type="GO" id="GO:0031410">
    <property type="term" value="C:cytoplasmic vesicle"/>
    <property type="evidence" value="ECO:0007669"/>
    <property type="project" value="UniProtKB-ARBA"/>
</dbReference>
<sequence length="639" mass="70765">MERNDGSSSPVIINDTAKSAGCDHHDPASSTDDIFQGCTSCPCSHPVMCSGNNEEGASGAVSQCVNHAPCIHPSGSGYSLQGPIGHCSEVSEAGDRGARFTQSVIHTTHTDRKNRTSFSSDNVVSCTNTSAVNPCEESRHRGGGATGSTVHLDKNTSTAPTSEACQVDRSPTTTSSDSSSHMTSDLPEVSSDDEAFITEPLPPRSDPGPPVPATHSRNTFECGRRQSAPSQLVQDRGGSESELQSRRPGIVEYFSRYTPRKQRSVSQSVPGWKLFGKVPPRQSPSKQAQIIQQEFEARQVTAHSSPTHHASEQQSRRKVEFEPLSTTALILEDRPPNLPAKSAEETQRHRQQYEQMVAGAKRRELYEIFLSRAKEKWTSLSDTEDGASLAEPSVELITQDISRTFPSLCVFQKGGPYHNLLRNILGAYTCYRPDVGYVQGMSSIAAVLILNMGEAEAFISFSNLINRPCQLAFYRVDHQLMCRYFRTFQVFLEETLPRLFLHFQSLGLSPDLYLMDWILSLYTKPLPLDVACRVWDLYFRDGEEFLFRAALGILRLFQDVLLHMDLISVAQFLSRPPGEELLSDRLFSCILATPLLSGNRKWSQVSHLTNRVITVSKSQREIGSNELFCFPQVLSSCSC</sequence>
<accession>A0A7N8YIU3</accession>
<dbReference type="Gene3D" id="1.10.472.80">
    <property type="entry name" value="Ypt/Rab-GAP domain of gyp1p, domain 3"/>
    <property type="match status" value="1"/>
</dbReference>
<name>A0A7N8YIU3_9TELE</name>
<keyword evidence="4" id="KW-1185">Reference proteome</keyword>
<feature type="region of interest" description="Disordered" evidence="1">
    <location>
        <begin position="299"/>
        <end position="319"/>
    </location>
</feature>
<feature type="compositionally biased region" description="Low complexity" evidence="1">
    <location>
        <begin position="170"/>
        <end position="184"/>
    </location>
</feature>
<dbReference type="FunFam" id="1.10.472.80:FF:000006">
    <property type="entry name" value="TBC1 domain family member 14"/>
    <property type="match status" value="1"/>
</dbReference>
<dbReference type="InterPro" id="IPR035969">
    <property type="entry name" value="Rab-GAP_TBC_sf"/>
</dbReference>